<evidence type="ECO:0000313" key="2">
    <source>
        <dbReference type="Proteomes" id="UP000606730"/>
    </source>
</evidence>
<dbReference type="Pfam" id="PF11927">
    <property type="entry name" value="HODM_asu-like"/>
    <property type="match status" value="1"/>
</dbReference>
<evidence type="ECO:0008006" key="3">
    <source>
        <dbReference type="Google" id="ProtNLM"/>
    </source>
</evidence>
<dbReference type="InterPro" id="IPR021848">
    <property type="entry name" value="HODM_asu-like"/>
</dbReference>
<reference evidence="1" key="2">
    <citation type="submission" date="2020-09" db="EMBL/GenBank/DDBJ databases">
        <authorList>
            <person name="Sun Q."/>
            <person name="Zhou Y."/>
        </authorList>
    </citation>
    <scope>NUCLEOTIDE SEQUENCE</scope>
    <source>
        <strain evidence="1">CGMCC 1.16012</strain>
    </source>
</reference>
<organism evidence="1 2">
    <name type="scientific">Actibacterium pelagium</name>
    <dbReference type="NCBI Taxonomy" id="2029103"/>
    <lineage>
        <taxon>Bacteria</taxon>
        <taxon>Pseudomonadati</taxon>
        <taxon>Pseudomonadota</taxon>
        <taxon>Alphaproteobacteria</taxon>
        <taxon>Rhodobacterales</taxon>
        <taxon>Roseobacteraceae</taxon>
        <taxon>Actibacterium</taxon>
    </lineage>
</organism>
<comment type="caution">
    <text evidence="1">The sequence shown here is derived from an EMBL/GenBank/DDBJ whole genome shotgun (WGS) entry which is preliminary data.</text>
</comment>
<evidence type="ECO:0000313" key="1">
    <source>
        <dbReference type="EMBL" id="GGE54264.1"/>
    </source>
</evidence>
<protein>
    <recommendedName>
        <fullName evidence="3">DUF3445 domain-containing protein</fullName>
    </recommendedName>
</protein>
<dbReference type="EMBL" id="BMKN01000002">
    <property type="protein sequence ID" value="GGE54264.1"/>
    <property type="molecule type" value="Genomic_DNA"/>
</dbReference>
<name>A0A917AHV1_9RHOB</name>
<reference evidence="1" key="1">
    <citation type="journal article" date="2014" name="Int. J. Syst. Evol. Microbiol.">
        <title>Complete genome sequence of Corynebacterium casei LMG S-19264T (=DSM 44701T), isolated from a smear-ripened cheese.</title>
        <authorList>
            <consortium name="US DOE Joint Genome Institute (JGI-PGF)"/>
            <person name="Walter F."/>
            <person name="Albersmeier A."/>
            <person name="Kalinowski J."/>
            <person name="Ruckert C."/>
        </authorList>
    </citation>
    <scope>NUCLEOTIDE SEQUENCE</scope>
    <source>
        <strain evidence="1">CGMCC 1.16012</strain>
    </source>
</reference>
<proteinExistence type="predicted"/>
<accession>A0A917AHV1</accession>
<gene>
    <name evidence="1" type="ORF">GCM10011517_22320</name>
</gene>
<dbReference type="AlphaFoldDB" id="A0A917AHV1"/>
<keyword evidence="2" id="KW-1185">Reference proteome</keyword>
<dbReference type="Proteomes" id="UP000606730">
    <property type="component" value="Unassembled WGS sequence"/>
</dbReference>
<sequence length="270" mass="30609">MPQSEDISALAPRPDRSALINQPLATAPWEKPRFSSIPGTEAIGPDDWLHISDTYAGQMQERLHLIQANRDAVIGQTEEAGPAIAELLERVLDILRTNPQYRFQGDFVTCPDGREVQLGDPLTTLAQLVQEDLCLLESRGDEYQLVAAVLCFPSGWTLAEKLGRSMIRIHAPVSVYDEMAAKRVGRLMNGVQPDRPIMRWNGNFKSDAELFTPETEADHHRPRQKETPEYFRSERQCLVRLPETRAILFSIHTYQWRLDDLPVSPPQTLD</sequence>
<dbReference type="RefSeq" id="WP_229666171.1">
    <property type="nucleotide sequence ID" value="NZ_BMKN01000002.1"/>
</dbReference>